<dbReference type="AlphaFoldDB" id="A0AAD9HFN1"/>
<evidence type="ECO:0000313" key="2">
    <source>
        <dbReference type="EMBL" id="KAK2027097.1"/>
    </source>
</evidence>
<dbReference type="Proteomes" id="UP001232148">
    <property type="component" value="Unassembled WGS sequence"/>
</dbReference>
<name>A0AAD9HFN1_9PEZI</name>
<organism evidence="2 3">
    <name type="scientific">Colletotrichum zoysiae</name>
    <dbReference type="NCBI Taxonomy" id="1216348"/>
    <lineage>
        <taxon>Eukaryota</taxon>
        <taxon>Fungi</taxon>
        <taxon>Dikarya</taxon>
        <taxon>Ascomycota</taxon>
        <taxon>Pezizomycotina</taxon>
        <taxon>Sordariomycetes</taxon>
        <taxon>Hypocreomycetidae</taxon>
        <taxon>Glomerellales</taxon>
        <taxon>Glomerellaceae</taxon>
        <taxon>Colletotrichum</taxon>
        <taxon>Colletotrichum graminicola species complex</taxon>
    </lineage>
</organism>
<evidence type="ECO:0000313" key="3">
    <source>
        <dbReference type="Proteomes" id="UP001232148"/>
    </source>
</evidence>
<dbReference type="EMBL" id="MU842901">
    <property type="protein sequence ID" value="KAK2027097.1"/>
    <property type="molecule type" value="Genomic_DNA"/>
</dbReference>
<evidence type="ECO:0000256" key="1">
    <source>
        <dbReference type="SAM" id="MobiDB-lite"/>
    </source>
</evidence>
<proteinExistence type="predicted"/>
<protein>
    <submittedName>
        <fullName evidence="2">Uncharacterized protein</fullName>
    </submittedName>
</protein>
<keyword evidence="3" id="KW-1185">Reference proteome</keyword>
<gene>
    <name evidence="2" type="ORF">LX32DRAFT_453161</name>
</gene>
<comment type="caution">
    <text evidence="2">The sequence shown here is derived from an EMBL/GenBank/DDBJ whole genome shotgun (WGS) entry which is preliminary data.</text>
</comment>
<feature type="region of interest" description="Disordered" evidence="1">
    <location>
        <begin position="52"/>
        <end position="77"/>
    </location>
</feature>
<accession>A0AAD9HFN1</accession>
<sequence>MGQPVFVLFCSLVCVGTKRLSRGVGKLRVRSSTYLLEWNVSLVDVEEEDRIEGGSERRGCGRSGFKRNTGDQSGGARGWMDGWEEILAHSLLSTYGPKAQADLTH</sequence>
<reference evidence="2" key="1">
    <citation type="submission" date="2021-06" db="EMBL/GenBank/DDBJ databases">
        <title>Comparative genomics, transcriptomics and evolutionary studies reveal genomic signatures of adaptation to plant cell wall in hemibiotrophic fungi.</title>
        <authorList>
            <consortium name="DOE Joint Genome Institute"/>
            <person name="Baroncelli R."/>
            <person name="Diaz J.F."/>
            <person name="Benocci T."/>
            <person name="Peng M."/>
            <person name="Battaglia E."/>
            <person name="Haridas S."/>
            <person name="Andreopoulos W."/>
            <person name="Labutti K."/>
            <person name="Pangilinan J."/>
            <person name="Floch G.L."/>
            <person name="Makela M.R."/>
            <person name="Henrissat B."/>
            <person name="Grigoriev I.V."/>
            <person name="Crouch J.A."/>
            <person name="De Vries R.P."/>
            <person name="Sukno S.A."/>
            <person name="Thon M.R."/>
        </authorList>
    </citation>
    <scope>NUCLEOTIDE SEQUENCE</scope>
    <source>
        <strain evidence="2">MAFF235873</strain>
    </source>
</reference>